<dbReference type="InterPro" id="IPR009003">
    <property type="entry name" value="Peptidase_S1_PA"/>
</dbReference>
<dbReference type="Proteomes" id="UP000287156">
    <property type="component" value="Unassembled WGS sequence"/>
</dbReference>
<dbReference type="EMBL" id="QYTV02000007">
    <property type="protein sequence ID" value="RST72784.1"/>
    <property type="molecule type" value="Genomic_DNA"/>
</dbReference>
<gene>
    <name evidence="6" type="ORF">D4T97_015315</name>
</gene>
<comment type="similarity">
    <text evidence="1">Belongs to the peptidase S1C family.</text>
</comment>
<protein>
    <submittedName>
        <fullName evidence="6">PDZ domain-containing protein</fullName>
    </submittedName>
</protein>
<feature type="domain" description="PDZ" evidence="5">
    <location>
        <begin position="262"/>
        <end position="362"/>
    </location>
</feature>
<dbReference type="InterPro" id="IPR051201">
    <property type="entry name" value="Chloro_Bact_Ser_Proteases"/>
</dbReference>
<evidence type="ECO:0000256" key="1">
    <source>
        <dbReference type="ARBA" id="ARBA00010541"/>
    </source>
</evidence>
<dbReference type="RefSeq" id="WP_126051629.1">
    <property type="nucleotide sequence ID" value="NZ_QYTV02000007.1"/>
</dbReference>
<dbReference type="PROSITE" id="PS50106">
    <property type="entry name" value="PDZ"/>
    <property type="match status" value="1"/>
</dbReference>
<dbReference type="SMART" id="SM00228">
    <property type="entry name" value="PDZ"/>
    <property type="match status" value="1"/>
</dbReference>
<evidence type="ECO:0000313" key="6">
    <source>
        <dbReference type="EMBL" id="RST72784.1"/>
    </source>
</evidence>
<organism evidence="6 7">
    <name type="scientific">Siminovitchia acidinfaciens</name>
    <dbReference type="NCBI Taxonomy" id="2321395"/>
    <lineage>
        <taxon>Bacteria</taxon>
        <taxon>Bacillati</taxon>
        <taxon>Bacillota</taxon>
        <taxon>Bacilli</taxon>
        <taxon>Bacillales</taxon>
        <taxon>Bacillaceae</taxon>
        <taxon>Siminovitchia</taxon>
    </lineage>
</organism>
<keyword evidence="2" id="KW-0645">Protease</keyword>
<proteinExistence type="inferred from homology"/>
<dbReference type="GO" id="GO:0004252">
    <property type="term" value="F:serine-type endopeptidase activity"/>
    <property type="evidence" value="ECO:0007669"/>
    <property type="project" value="InterPro"/>
</dbReference>
<sequence>MDNKMPVFKRFLSTVTAGVVGSAITLASVQYFDTSHSEQRAENTSNLPVQKVQASVNSLADIVEQSSKAVVGVVNKRKQNDRYLNSTEVTAGTGSGVIYKKTDHEAYIVTNNHVIEGAGKIGVSLYDGKEVKADLIGTDPLTDIAVLKIKGNYDIKPLKFGDSDSLRAGDQVVAIGNPLGLDLSRTVTQGIVSAVNRTIQVNTSAGDWDLNVIQTDAAINPGNSGGALINASGELVGINSLKISEGGVEGLGFAIPSNEVTTITEELIKNGQVVRPYLGVSVVGLSKVPAFYLQDLPETVQEGVVVASVDKNSDIAKAGLHAEDVIVSINGEPIKDESSLRKFLYTKASIGDQVTLKVYRKGEKRKFTAKLASNQQGEKDEVQP</sequence>
<evidence type="ECO:0000256" key="3">
    <source>
        <dbReference type="ARBA" id="ARBA00022801"/>
    </source>
</evidence>
<dbReference type="InterPro" id="IPR001478">
    <property type="entry name" value="PDZ"/>
</dbReference>
<dbReference type="Pfam" id="PF13365">
    <property type="entry name" value="Trypsin_2"/>
    <property type="match status" value="1"/>
</dbReference>
<dbReference type="SUPFAM" id="SSF50494">
    <property type="entry name" value="Trypsin-like serine proteases"/>
    <property type="match status" value="1"/>
</dbReference>
<dbReference type="PRINTS" id="PR00834">
    <property type="entry name" value="PROTEASES2C"/>
</dbReference>
<dbReference type="InterPro" id="IPR001940">
    <property type="entry name" value="Peptidase_S1C"/>
</dbReference>
<dbReference type="GO" id="GO:0006508">
    <property type="term" value="P:proteolysis"/>
    <property type="evidence" value="ECO:0007669"/>
    <property type="project" value="UniProtKB-KW"/>
</dbReference>
<accession>A0A429XWM8</accession>
<evidence type="ECO:0000256" key="4">
    <source>
        <dbReference type="ARBA" id="ARBA00022825"/>
    </source>
</evidence>
<dbReference type="PANTHER" id="PTHR43343">
    <property type="entry name" value="PEPTIDASE S12"/>
    <property type="match status" value="1"/>
</dbReference>
<dbReference type="FunFam" id="2.40.10.10:FF:000001">
    <property type="entry name" value="Periplasmic serine protease DegS"/>
    <property type="match status" value="1"/>
</dbReference>
<evidence type="ECO:0000313" key="7">
    <source>
        <dbReference type="Proteomes" id="UP000287156"/>
    </source>
</evidence>
<dbReference type="OrthoDB" id="9758917at2"/>
<dbReference type="AlphaFoldDB" id="A0A429XWM8"/>
<keyword evidence="7" id="KW-1185">Reference proteome</keyword>
<dbReference type="Gene3D" id="2.40.10.10">
    <property type="entry name" value="Trypsin-like serine proteases"/>
    <property type="match status" value="2"/>
</dbReference>
<name>A0A429XWM8_9BACI</name>
<reference evidence="6" key="1">
    <citation type="submission" date="2018-12" db="EMBL/GenBank/DDBJ databases">
        <authorList>
            <person name="Sun L."/>
            <person name="Chen Z."/>
        </authorList>
    </citation>
    <scope>NUCLEOTIDE SEQUENCE [LARGE SCALE GENOMIC DNA]</scope>
    <source>
        <strain evidence="6">3-2-2</strain>
    </source>
</reference>
<comment type="caution">
    <text evidence="6">The sequence shown here is derived from an EMBL/GenBank/DDBJ whole genome shotgun (WGS) entry which is preliminary data.</text>
</comment>
<keyword evidence="4" id="KW-0720">Serine protease</keyword>
<dbReference type="SUPFAM" id="SSF50156">
    <property type="entry name" value="PDZ domain-like"/>
    <property type="match status" value="1"/>
</dbReference>
<evidence type="ECO:0000256" key="2">
    <source>
        <dbReference type="ARBA" id="ARBA00022670"/>
    </source>
</evidence>
<evidence type="ECO:0000259" key="5">
    <source>
        <dbReference type="PROSITE" id="PS50106"/>
    </source>
</evidence>
<dbReference type="InterPro" id="IPR043504">
    <property type="entry name" value="Peptidase_S1_PA_chymotrypsin"/>
</dbReference>
<dbReference type="Pfam" id="PF13180">
    <property type="entry name" value="PDZ_2"/>
    <property type="match status" value="1"/>
</dbReference>
<dbReference type="PANTHER" id="PTHR43343:SF3">
    <property type="entry name" value="PROTEASE DO-LIKE 8, CHLOROPLASTIC"/>
    <property type="match status" value="1"/>
</dbReference>
<dbReference type="Gene3D" id="2.30.42.10">
    <property type="match status" value="1"/>
</dbReference>
<dbReference type="InterPro" id="IPR036034">
    <property type="entry name" value="PDZ_sf"/>
</dbReference>
<keyword evidence="3" id="KW-0378">Hydrolase</keyword>